<comment type="similarity">
    <text evidence="2">Belongs to the bacterial solute-binding protein 1 family.</text>
</comment>
<evidence type="ECO:0000256" key="9">
    <source>
        <dbReference type="SAM" id="SignalP"/>
    </source>
</evidence>
<comment type="subcellular location">
    <subcellularLocation>
        <location evidence="1">Periplasm</location>
    </subcellularLocation>
</comment>
<dbReference type="RefSeq" id="WP_157934632.1">
    <property type="nucleotide sequence ID" value="NZ_CP016619.1"/>
</dbReference>
<keyword evidence="7" id="KW-0564">Palmitate</keyword>
<dbReference type="OrthoDB" id="8871943at2"/>
<keyword evidence="10" id="KW-0614">Plasmid</keyword>
<feature type="chain" id="PRO_5008536535" description="ABC transporter substrate-binding protein" evidence="9">
    <location>
        <begin position="27"/>
        <end position="432"/>
    </location>
</feature>
<dbReference type="Gene3D" id="3.40.190.10">
    <property type="entry name" value="Periplasmic binding protein-like II"/>
    <property type="match status" value="1"/>
</dbReference>
<keyword evidence="5" id="KW-0574">Periplasm</keyword>
<name>A0A1B2EWM8_9HYPH</name>
<dbReference type="PANTHER" id="PTHR43649">
    <property type="entry name" value="ARABINOSE-BINDING PROTEIN-RELATED"/>
    <property type="match status" value="1"/>
</dbReference>
<evidence type="ECO:0000256" key="2">
    <source>
        <dbReference type="ARBA" id="ARBA00008520"/>
    </source>
</evidence>
<evidence type="ECO:0000313" key="10">
    <source>
        <dbReference type="EMBL" id="ANY84357.1"/>
    </source>
</evidence>
<keyword evidence="4 9" id="KW-0732">Signal</keyword>
<evidence type="ECO:0000256" key="7">
    <source>
        <dbReference type="ARBA" id="ARBA00023139"/>
    </source>
</evidence>
<feature type="signal peptide" evidence="9">
    <location>
        <begin position="1"/>
        <end position="26"/>
    </location>
</feature>
<geneLocation type="plasmid" evidence="10">
    <name>unnamed2</name>
</geneLocation>
<dbReference type="PANTHER" id="PTHR43649:SF33">
    <property type="entry name" value="POLYGALACTURONAN_RHAMNOGALACTURONAN-BINDING PROTEIN YTCQ"/>
    <property type="match status" value="1"/>
</dbReference>
<keyword evidence="8" id="KW-0449">Lipoprotein</keyword>
<protein>
    <recommendedName>
        <fullName evidence="11">ABC transporter substrate-binding protein</fullName>
    </recommendedName>
</protein>
<sequence>MIQSRLLNFISSVAAVTLLATGASNAQEIMIWHDKGEDGLRMIEQMAELYKKDHPGVTVKSLSMPTEQWFSRSIAALNTNTAPDILFNDNTRIVSIQQSTGKLSDLKPEVDQLPAADKSFLTEGDWTASTFKNRVVQIPFQRTMTGLGVRKSWLEKVGDQPPKTWDDVLRIGKKFQDQDPDGNGKRDTFGIAMQAGDAPSITGGGISLLVYGNGLPHPLVNEKGDIVIDQPDVSKAVTEYIKLFTEYKLVSPETVNHTFTDMYQLIEGGRVGMFRVGNWNVGKWDKQPPAGDYVVVAYPSFTNSPGALVVGSVRGMAVPENAKNKDAAKQFVKFIVSKQAQQISLNNMGGVVRSDLDTAAVTPGLKPFLAADVKLQTDDFLSSAFPWYLKLQESYYKHLIEAINNPPKDLNAWVKTTADKLREEQASLKSKG</sequence>
<keyword evidence="6" id="KW-0472">Membrane</keyword>
<dbReference type="GO" id="GO:0042597">
    <property type="term" value="C:periplasmic space"/>
    <property type="evidence" value="ECO:0007669"/>
    <property type="project" value="UniProtKB-SubCell"/>
</dbReference>
<dbReference type="EMBL" id="CP016619">
    <property type="protein sequence ID" value="ANY84357.1"/>
    <property type="molecule type" value="Genomic_DNA"/>
</dbReference>
<dbReference type="SUPFAM" id="SSF53850">
    <property type="entry name" value="Periplasmic binding protein-like II"/>
    <property type="match status" value="1"/>
</dbReference>
<accession>A0A1B2EWM8</accession>
<dbReference type="Pfam" id="PF01547">
    <property type="entry name" value="SBP_bac_1"/>
    <property type="match status" value="1"/>
</dbReference>
<organism evidence="10">
    <name type="scientific">Microvirga ossetica</name>
    <dbReference type="NCBI Taxonomy" id="1882682"/>
    <lineage>
        <taxon>Bacteria</taxon>
        <taxon>Pseudomonadati</taxon>
        <taxon>Pseudomonadota</taxon>
        <taxon>Alphaproteobacteria</taxon>
        <taxon>Hyphomicrobiales</taxon>
        <taxon>Methylobacteriaceae</taxon>
        <taxon>Microvirga</taxon>
    </lineage>
</organism>
<evidence type="ECO:0000256" key="8">
    <source>
        <dbReference type="ARBA" id="ARBA00023288"/>
    </source>
</evidence>
<evidence type="ECO:0000256" key="1">
    <source>
        <dbReference type="ARBA" id="ARBA00004418"/>
    </source>
</evidence>
<reference evidence="10" key="1">
    <citation type="submission" date="2016-07" db="EMBL/GenBank/DDBJ databases">
        <title>Microvirga ossetica sp. nov. a new species of rhizobia isolated from root nodules of the legume species Vicia alpestris Steven originated from North Ossetia region in the Caucasus.</title>
        <authorList>
            <person name="Safronova V.I."/>
            <person name="Kuznetsova I.G."/>
            <person name="Sazanova A.L."/>
            <person name="Belimov A."/>
            <person name="Andronov E."/>
            <person name="Osledkin Y.S."/>
            <person name="Onishchuk O.P."/>
            <person name="Kurchak O.N."/>
            <person name="Shaposhnikov A.I."/>
            <person name="Willems A."/>
            <person name="Tikhonovich I.A."/>
        </authorList>
    </citation>
    <scope>NUCLEOTIDE SEQUENCE [LARGE SCALE GENOMIC DNA]</scope>
    <source>
        <strain evidence="10">V5/3M</strain>
        <plasmid evidence="10">unnamed2</plasmid>
    </source>
</reference>
<dbReference type="KEGG" id="moc:BB934_39785"/>
<dbReference type="InterPro" id="IPR006059">
    <property type="entry name" value="SBP"/>
</dbReference>
<proteinExistence type="inferred from homology"/>
<evidence type="ECO:0000256" key="5">
    <source>
        <dbReference type="ARBA" id="ARBA00022764"/>
    </source>
</evidence>
<gene>
    <name evidence="10" type="ORF">BB934_39785</name>
</gene>
<evidence type="ECO:0000256" key="3">
    <source>
        <dbReference type="ARBA" id="ARBA00022475"/>
    </source>
</evidence>
<dbReference type="AlphaFoldDB" id="A0A1B2EWM8"/>
<dbReference type="InterPro" id="IPR050490">
    <property type="entry name" value="Bact_solute-bd_prot1"/>
</dbReference>
<keyword evidence="3" id="KW-1003">Cell membrane</keyword>
<evidence type="ECO:0008006" key="11">
    <source>
        <dbReference type="Google" id="ProtNLM"/>
    </source>
</evidence>
<evidence type="ECO:0000256" key="6">
    <source>
        <dbReference type="ARBA" id="ARBA00023136"/>
    </source>
</evidence>
<evidence type="ECO:0000256" key="4">
    <source>
        <dbReference type="ARBA" id="ARBA00022729"/>
    </source>
</evidence>